<dbReference type="AlphaFoldDB" id="A0A6N9TXY4"/>
<protein>
    <submittedName>
        <fullName evidence="1">Uncharacterized protein</fullName>
    </submittedName>
</protein>
<proteinExistence type="predicted"/>
<name>A0A6N9TXY4_STRHA</name>
<gene>
    <name evidence="1" type="ORF">G3I29_07720</name>
</gene>
<sequence length="100" mass="10676">MSASTPTVLARRPHQRTASTEITALDLGSVEGIRRAIGLFVRRMLKAAAIGHDRDQRTHAATIQALNALLLDMLNTLCPDCRGGGTLDDAACPNMAAHRS</sequence>
<reference evidence="1 2" key="1">
    <citation type="submission" date="2020-01" db="EMBL/GenBank/DDBJ databases">
        <title>Insect and environment-associated Actinomycetes.</title>
        <authorList>
            <person name="Currrie C."/>
            <person name="Chevrette M."/>
            <person name="Carlson C."/>
            <person name="Stubbendieck R."/>
            <person name="Wendt-Pienkowski E."/>
        </authorList>
    </citation>
    <scope>NUCLEOTIDE SEQUENCE [LARGE SCALE GENOMIC DNA]</scope>
    <source>
        <strain evidence="1 2">SID11342</strain>
    </source>
</reference>
<dbReference type="Proteomes" id="UP000471293">
    <property type="component" value="Unassembled WGS sequence"/>
</dbReference>
<dbReference type="RefSeq" id="WP_164343318.1">
    <property type="nucleotide sequence ID" value="NZ_JAAGLQ010000164.1"/>
</dbReference>
<organism evidence="1 2">
    <name type="scientific">Streptomyces halstedii</name>
    <dbReference type="NCBI Taxonomy" id="1944"/>
    <lineage>
        <taxon>Bacteria</taxon>
        <taxon>Bacillati</taxon>
        <taxon>Actinomycetota</taxon>
        <taxon>Actinomycetes</taxon>
        <taxon>Kitasatosporales</taxon>
        <taxon>Streptomycetaceae</taxon>
        <taxon>Streptomyces</taxon>
    </lineage>
</organism>
<accession>A0A6N9TXY4</accession>
<evidence type="ECO:0000313" key="1">
    <source>
        <dbReference type="EMBL" id="NEA15419.1"/>
    </source>
</evidence>
<comment type="caution">
    <text evidence="1">The sequence shown here is derived from an EMBL/GenBank/DDBJ whole genome shotgun (WGS) entry which is preliminary data.</text>
</comment>
<dbReference type="EMBL" id="JAAGLQ010000164">
    <property type="protein sequence ID" value="NEA15419.1"/>
    <property type="molecule type" value="Genomic_DNA"/>
</dbReference>
<evidence type="ECO:0000313" key="2">
    <source>
        <dbReference type="Proteomes" id="UP000471293"/>
    </source>
</evidence>